<dbReference type="PANTHER" id="PTHR12461">
    <property type="entry name" value="HYPOXIA-INDUCIBLE FACTOR 1 ALPHA INHIBITOR-RELATED"/>
    <property type="match status" value="1"/>
</dbReference>
<evidence type="ECO:0000313" key="3">
    <source>
        <dbReference type="Proteomes" id="UP000282977"/>
    </source>
</evidence>
<organism evidence="2 3">
    <name type="scientific">Sphingobium algorifonticola</name>
    <dbReference type="NCBI Taxonomy" id="2008318"/>
    <lineage>
        <taxon>Bacteria</taxon>
        <taxon>Pseudomonadati</taxon>
        <taxon>Pseudomonadota</taxon>
        <taxon>Alphaproteobacteria</taxon>
        <taxon>Sphingomonadales</taxon>
        <taxon>Sphingomonadaceae</taxon>
        <taxon>Sphingobium</taxon>
    </lineage>
</organism>
<dbReference type="InterPro" id="IPR041667">
    <property type="entry name" value="Cupin_8"/>
</dbReference>
<dbReference type="Pfam" id="PF13621">
    <property type="entry name" value="Cupin_8"/>
    <property type="match status" value="1"/>
</dbReference>
<dbReference type="EMBL" id="RZUL01000002">
    <property type="protein sequence ID" value="RVT41680.1"/>
    <property type="molecule type" value="Genomic_DNA"/>
</dbReference>
<protein>
    <submittedName>
        <fullName evidence="2">Transcriptional regulator</fullName>
    </submittedName>
</protein>
<evidence type="ECO:0000313" key="2">
    <source>
        <dbReference type="EMBL" id="RVT41680.1"/>
    </source>
</evidence>
<comment type="caution">
    <text evidence="2">The sequence shown here is derived from an EMBL/GenBank/DDBJ whole genome shotgun (WGS) entry which is preliminary data.</text>
</comment>
<proteinExistence type="predicted"/>
<name>A0A437J8I1_9SPHN</name>
<dbReference type="SMART" id="SM00558">
    <property type="entry name" value="JmjC"/>
    <property type="match status" value="1"/>
</dbReference>
<sequence>MSLHDPIDPGVASAPRAFPESARVAFGAAYPDAATKLHHELAGHPLFSREALAQLAERMPADRVEYNPGKLPLGIRPEDVPTNGLTLGETVRTIDSNGSWVVMKNVERDPAYAAMLDAALAELAPIVARRTGPMLHREAFIFLSSPESVTPFHMDPEHNILLQIEGEKTMTVFPAGDDALVPSQQSEAFHAGAHRNLAWDEAFRGRGKAVVLHAGDAIHVPVKAPHFVHNGAAVSISFSITWRSRRSIAEGELHSLNAMLRRRRLPQWPVTRRPESQRGARLLYRIMRKLGA</sequence>
<dbReference type="Proteomes" id="UP000282977">
    <property type="component" value="Unassembled WGS sequence"/>
</dbReference>
<reference evidence="2 3" key="1">
    <citation type="submission" date="2019-01" db="EMBL/GenBank/DDBJ databases">
        <authorList>
            <person name="Chen W.-M."/>
        </authorList>
    </citation>
    <scope>NUCLEOTIDE SEQUENCE [LARGE SCALE GENOMIC DNA]</scope>
    <source>
        <strain evidence="2 3">TLA-22</strain>
    </source>
</reference>
<gene>
    <name evidence="2" type="ORF">ENE74_05130</name>
</gene>
<dbReference type="AlphaFoldDB" id="A0A437J8I1"/>
<dbReference type="PANTHER" id="PTHR12461:SF105">
    <property type="entry name" value="HYPOXIA-INDUCIBLE FACTOR 1-ALPHA INHIBITOR"/>
    <property type="match status" value="1"/>
</dbReference>
<dbReference type="RefSeq" id="WP_127689605.1">
    <property type="nucleotide sequence ID" value="NZ_RZUL01000002.1"/>
</dbReference>
<dbReference type="OrthoDB" id="3776825at2"/>
<keyword evidence="3" id="KW-1185">Reference proteome</keyword>
<dbReference type="SUPFAM" id="SSF51197">
    <property type="entry name" value="Clavaminate synthase-like"/>
    <property type="match status" value="1"/>
</dbReference>
<dbReference type="InterPro" id="IPR003347">
    <property type="entry name" value="JmjC_dom"/>
</dbReference>
<dbReference type="PROSITE" id="PS51184">
    <property type="entry name" value="JMJC"/>
    <property type="match status" value="1"/>
</dbReference>
<evidence type="ECO:0000259" key="1">
    <source>
        <dbReference type="PROSITE" id="PS51184"/>
    </source>
</evidence>
<dbReference type="Gene3D" id="2.60.120.650">
    <property type="entry name" value="Cupin"/>
    <property type="match status" value="1"/>
</dbReference>
<accession>A0A437J8I1</accession>
<feature type="domain" description="JmjC" evidence="1">
    <location>
        <begin position="98"/>
        <end position="259"/>
    </location>
</feature>